<dbReference type="SFLD" id="SFLDS00005">
    <property type="entry name" value="Isoprenoid_Synthase_Type_I"/>
    <property type="match status" value="1"/>
</dbReference>
<protein>
    <submittedName>
        <fullName evidence="8">(2E,6E)-farnesyl diphosphate synthase</fullName>
    </submittedName>
</protein>
<keyword evidence="6" id="KW-0414">Isoprene biosynthesis</keyword>
<accession>A0A7I9VNZ6</accession>
<dbReference type="PANTHER" id="PTHR43281">
    <property type="entry name" value="FARNESYL DIPHOSPHATE SYNTHASE"/>
    <property type="match status" value="1"/>
</dbReference>
<evidence type="ECO:0000256" key="2">
    <source>
        <dbReference type="ARBA" id="ARBA00006706"/>
    </source>
</evidence>
<evidence type="ECO:0000256" key="3">
    <source>
        <dbReference type="ARBA" id="ARBA00022679"/>
    </source>
</evidence>
<keyword evidence="3 7" id="KW-0808">Transferase</keyword>
<comment type="cofactor">
    <cofactor evidence="1">
        <name>Mg(2+)</name>
        <dbReference type="ChEBI" id="CHEBI:18420"/>
    </cofactor>
</comment>
<evidence type="ECO:0000256" key="6">
    <source>
        <dbReference type="ARBA" id="ARBA00023229"/>
    </source>
</evidence>
<dbReference type="Pfam" id="PF00348">
    <property type="entry name" value="polyprenyl_synt"/>
    <property type="match status" value="1"/>
</dbReference>
<comment type="caution">
    <text evidence="8">The sequence shown here is derived from an EMBL/GenBank/DDBJ whole genome shotgun (WGS) entry which is preliminary data.</text>
</comment>
<evidence type="ECO:0000256" key="1">
    <source>
        <dbReference type="ARBA" id="ARBA00001946"/>
    </source>
</evidence>
<dbReference type="InterPro" id="IPR053378">
    <property type="entry name" value="Prenyl_diphosphate_synthase"/>
</dbReference>
<gene>
    <name evidence="8" type="ORF">AMYX_28820</name>
</gene>
<evidence type="ECO:0000256" key="5">
    <source>
        <dbReference type="ARBA" id="ARBA00022842"/>
    </source>
</evidence>
<dbReference type="EMBL" id="BJTG01000006">
    <property type="protein sequence ID" value="GEJ58141.1"/>
    <property type="molecule type" value="Genomic_DNA"/>
</dbReference>
<dbReference type="Proteomes" id="UP000503640">
    <property type="component" value="Unassembled WGS sequence"/>
</dbReference>
<keyword evidence="4" id="KW-0479">Metal-binding</keyword>
<dbReference type="InterPro" id="IPR008949">
    <property type="entry name" value="Isoprenoid_synthase_dom_sf"/>
</dbReference>
<name>A0A7I9VNZ6_9BACT</name>
<dbReference type="InterPro" id="IPR033749">
    <property type="entry name" value="Polyprenyl_synt_CS"/>
</dbReference>
<organism evidence="8 9">
    <name type="scientific">Anaeromyxobacter diazotrophicus</name>
    <dbReference type="NCBI Taxonomy" id="2590199"/>
    <lineage>
        <taxon>Bacteria</taxon>
        <taxon>Pseudomonadati</taxon>
        <taxon>Myxococcota</taxon>
        <taxon>Myxococcia</taxon>
        <taxon>Myxococcales</taxon>
        <taxon>Cystobacterineae</taxon>
        <taxon>Anaeromyxobacteraceae</taxon>
        <taxon>Anaeromyxobacter</taxon>
    </lineage>
</organism>
<dbReference type="SUPFAM" id="SSF48576">
    <property type="entry name" value="Terpenoid synthases"/>
    <property type="match status" value="1"/>
</dbReference>
<dbReference type="NCBIfam" id="NF045485">
    <property type="entry name" value="FPPsyn"/>
    <property type="match status" value="1"/>
</dbReference>
<dbReference type="Gene3D" id="1.10.600.10">
    <property type="entry name" value="Farnesyl Diphosphate Synthase"/>
    <property type="match status" value="1"/>
</dbReference>
<keyword evidence="9" id="KW-1185">Reference proteome</keyword>
<dbReference type="GO" id="GO:0005737">
    <property type="term" value="C:cytoplasm"/>
    <property type="evidence" value="ECO:0007669"/>
    <property type="project" value="UniProtKB-ARBA"/>
</dbReference>
<dbReference type="PROSITE" id="PS00444">
    <property type="entry name" value="POLYPRENYL_SYNTHASE_2"/>
    <property type="match status" value="1"/>
</dbReference>
<comment type="similarity">
    <text evidence="2 7">Belongs to the FPP/GGPP synthase family.</text>
</comment>
<dbReference type="SFLD" id="SFLDG01017">
    <property type="entry name" value="Polyprenyl_Transferase_Like"/>
    <property type="match status" value="1"/>
</dbReference>
<dbReference type="FunFam" id="1.10.600.10:FF:000001">
    <property type="entry name" value="Geranylgeranyl diphosphate synthase"/>
    <property type="match status" value="1"/>
</dbReference>
<sequence length="306" mass="31777">MTHAAASGIDSGPVTSPFDIEDYLRRVSGRVDGHLRRIAADQKRQRPARLAEAIEYALLGGGKRLRPALVLASCEALGGDPGDDGLALRFALALEMIHTYSLVHDDLPAMDDDDLRRGRPTVHKAYDEATAVLVGDGLQSLAFRHLLGTGDPRAAALAALLADGALRMVQGQALDIGAEGRKLTEDEVLELMAAKTGALISAAVVGGAIAATGSPRGLEPVGRKLGLAFQIADDLLDLTGDAAALGKRVGKDQAAGKATLPSLVGVDEARRRAGAACDEALAVLAPLGAPAEALRALARFVVTRKR</sequence>
<dbReference type="PANTHER" id="PTHR43281:SF1">
    <property type="entry name" value="FARNESYL DIPHOSPHATE SYNTHASE"/>
    <property type="match status" value="1"/>
</dbReference>
<reference evidence="9" key="1">
    <citation type="journal article" date="2020" name="Appl. Environ. Microbiol.">
        <title>Diazotrophic Anaeromyxobacter Isolates from Soils.</title>
        <authorList>
            <person name="Masuda Y."/>
            <person name="Yamanaka H."/>
            <person name="Xu Z.X."/>
            <person name="Shiratori Y."/>
            <person name="Aono T."/>
            <person name="Amachi S."/>
            <person name="Senoo K."/>
            <person name="Itoh H."/>
        </authorList>
    </citation>
    <scope>NUCLEOTIDE SEQUENCE [LARGE SCALE GENOMIC DNA]</scope>
    <source>
        <strain evidence="9">R267</strain>
    </source>
</reference>
<dbReference type="GO" id="GO:0016114">
    <property type="term" value="P:terpenoid biosynthetic process"/>
    <property type="evidence" value="ECO:0007669"/>
    <property type="project" value="UniProtKB-ARBA"/>
</dbReference>
<evidence type="ECO:0000256" key="4">
    <source>
        <dbReference type="ARBA" id="ARBA00022723"/>
    </source>
</evidence>
<keyword evidence="5" id="KW-0460">Magnesium</keyword>
<dbReference type="GO" id="GO:0046872">
    <property type="term" value="F:metal ion binding"/>
    <property type="evidence" value="ECO:0007669"/>
    <property type="project" value="UniProtKB-KW"/>
</dbReference>
<evidence type="ECO:0000256" key="7">
    <source>
        <dbReference type="RuleBase" id="RU004466"/>
    </source>
</evidence>
<dbReference type="InterPro" id="IPR000092">
    <property type="entry name" value="Polyprenyl_synt"/>
</dbReference>
<dbReference type="GO" id="GO:0004659">
    <property type="term" value="F:prenyltransferase activity"/>
    <property type="evidence" value="ECO:0007669"/>
    <property type="project" value="InterPro"/>
</dbReference>
<dbReference type="CDD" id="cd00685">
    <property type="entry name" value="Trans_IPPS_HT"/>
    <property type="match status" value="1"/>
</dbReference>
<dbReference type="AlphaFoldDB" id="A0A7I9VNZ6"/>
<dbReference type="PROSITE" id="PS00723">
    <property type="entry name" value="POLYPRENYL_SYNTHASE_1"/>
    <property type="match status" value="1"/>
</dbReference>
<evidence type="ECO:0000313" key="9">
    <source>
        <dbReference type="Proteomes" id="UP000503640"/>
    </source>
</evidence>
<evidence type="ECO:0000313" key="8">
    <source>
        <dbReference type="EMBL" id="GEJ58141.1"/>
    </source>
</evidence>
<proteinExistence type="inferred from homology"/>